<dbReference type="SUPFAM" id="SSF52777">
    <property type="entry name" value="CoA-dependent acyltransferases"/>
    <property type="match status" value="2"/>
</dbReference>
<feature type="domain" description="Carrier" evidence="4">
    <location>
        <begin position="532"/>
        <end position="607"/>
    </location>
</feature>
<comment type="cofactor">
    <cofactor evidence="1">
        <name>pantetheine 4'-phosphate</name>
        <dbReference type="ChEBI" id="CHEBI:47942"/>
    </cofactor>
</comment>
<proteinExistence type="predicted"/>
<dbReference type="Pfam" id="PF00668">
    <property type="entry name" value="Condensation"/>
    <property type="match status" value="1"/>
</dbReference>
<dbReference type="InterPro" id="IPR025110">
    <property type="entry name" value="AMP-bd_C"/>
</dbReference>
<dbReference type="Gene3D" id="3.30.559.30">
    <property type="entry name" value="Nonribosomal peptide synthetase, condensation domain"/>
    <property type="match status" value="1"/>
</dbReference>
<dbReference type="GO" id="GO:0003824">
    <property type="term" value="F:catalytic activity"/>
    <property type="evidence" value="ECO:0007669"/>
    <property type="project" value="InterPro"/>
</dbReference>
<dbReference type="InterPro" id="IPR009081">
    <property type="entry name" value="PP-bd_ACP"/>
</dbReference>
<dbReference type="Pfam" id="PF00501">
    <property type="entry name" value="AMP-binding"/>
    <property type="match status" value="1"/>
</dbReference>
<dbReference type="PANTHER" id="PTHR45527:SF1">
    <property type="entry name" value="FATTY ACID SYNTHASE"/>
    <property type="match status" value="1"/>
</dbReference>
<dbReference type="SUPFAM" id="SSF47336">
    <property type="entry name" value="ACP-like"/>
    <property type="match status" value="1"/>
</dbReference>
<dbReference type="STRING" id="658187.LDG_7655"/>
<dbReference type="InterPro" id="IPR045851">
    <property type="entry name" value="AMP-bd_C_sf"/>
</dbReference>
<dbReference type="GO" id="GO:0031177">
    <property type="term" value="F:phosphopantetheine binding"/>
    <property type="evidence" value="ECO:0007669"/>
    <property type="project" value="TreeGrafter"/>
</dbReference>
<dbReference type="PANTHER" id="PTHR45527">
    <property type="entry name" value="NONRIBOSOMAL PEPTIDE SYNTHETASE"/>
    <property type="match status" value="1"/>
</dbReference>
<evidence type="ECO:0000256" key="2">
    <source>
        <dbReference type="ARBA" id="ARBA00022450"/>
    </source>
</evidence>
<dbReference type="GO" id="GO:0044550">
    <property type="term" value="P:secondary metabolite biosynthetic process"/>
    <property type="evidence" value="ECO:0007669"/>
    <property type="project" value="UniProtKB-ARBA"/>
</dbReference>
<dbReference type="Gene3D" id="3.30.300.30">
    <property type="match status" value="1"/>
</dbReference>
<dbReference type="GO" id="GO:0043041">
    <property type="term" value="P:amino acid activation for nonribosomal peptide biosynthetic process"/>
    <property type="evidence" value="ECO:0007669"/>
    <property type="project" value="TreeGrafter"/>
</dbReference>
<dbReference type="Gene3D" id="3.30.559.10">
    <property type="entry name" value="Chloramphenicol acetyltransferase-like domain"/>
    <property type="match status" value="1"/>
</dbReference>
<protein>
    <recommendedName>
        <fullName evidence="4">Carrier domain-containing protein</fullName>
    </recommendedName>
</protein>
<dbReference type="PROSITE" id="PS00012">
    <property type="entry name" value="PHOSPHOPANTETHEINE"/>
    <property type="match status" value="1"/>
</dbReference>
<dbReference type="GO" id="GO:0005737">
    <property type="term" value="C:cytoplasm"/>
    <property type="evidence" value="ECO:0007669"/>
    <property type="project" value="TreeGrafter"/>
</dbReference>
<dbReference type="Gene3D" id="2.30.38.10">
    <property type="entry name" value="Luciferase, Domain 3"/>
    <property type="match status" value="1"/>
</dbReference>
<sequence>MARSPFTKIVNNKMDNKNTISGLFEQHVRQFPDHIAVLNEKQSLTYSELNRKANQLAHYLQERAIKPDMPIALCLPRSFDFLIAIIAILKAGGAYLPIDSSQPVERLLFLLNDSNAPILITESVLKDKLNHYQGEIILLDSDEKNITKQATENPQPAISPEHLAYIIYTSGSTGNPKGVLIEHHSVINYCHWFAEYTGCQAQQRIDFSSNPIFDMAVSVTLAPLMLGLTVVICTDKIKKDTRNYLHHIANNSIDTIKLTPSYFKILLQETQNNFIALPSLKSIILGGENLSAVECKAWLELYPTHVLFNEYGPTETTVAISTYKVSNTSFSDFAANVPIGKTGAHMHYHVVDQQNMPVLDGEEGELLIGGRCLARGYLNQPELTQRQFIKNPFSTDKNARLYKTGDLCRKRTDGMLEYLGRMDDQVKIRGFRIEPGEIEKRLAAHPLIKTVAVVTQKNSLQEHRLVAYYMIKNFHSTPTANDIREFLQAQIPEYMMPTAFIKVDFLPLTANGKLDKLALPQPRLEASQHYIGPTTDLEIKLSQLWSEELGIRLIGLNDNFFELGGHSLSAARLVSKINHLLEKSITLNDFYQAACIANLIPVIHRTAKAKKDLANEIQYNEITDTPLSDFQFVLWMADTFEPKAKRLNIVARKRFQGHLDKAILERAFQAVLKKHQVLIYRILKLKPAQQVQKKLSWRLIEKNIESLSKQESEQTLEHSLTELSNFHAWAKDSPLIISKLFYLREDSVEIQICMPHLISDDASIDILFDDLSQFYLHYNEKLIIETDTHYKKYVFAEHQLIEQSLDKNILFWEDYLKDASFFSFPKSYVVDDMKTAKLPYSTYTEIPKHALNRLKHFCGQNHISINNGLCAILALALRNCCDGYQSDTPFTVMNIIKSTRDKPIYDHSLGCFLNVESIKVDLNNNSTLTALSKQIWQSTTDTSDYQHCPTLIKFSASSTLNAPQEK</sequence>
<dbReference type="Gene3D" id="3.40.50.980">
    <property type="match status" value="2"/>
</dbReference>
<dbReference type="InterPro" id="IPR010071">
    <property type="entry name" value="AA_adenyl_dom"/>
</dbReference>
<dbReference type="InterPro" id="IPR001242">
    <property type="entry name" value="Condensation_dom"/>
</dbReference>
<dbReference type="FunFam" id="3.30.300.30:FF:000010">
    <property type="entry name" value="Enterobactin synthetase component F"/>
    <property type="match status" value="1"/>
</dbReference>
<dbReference type="InterPro" id="IPR006162">
    <property type="entry name" value="Ppantetheine_attach_site"/>
</dbReference>
<dbReference type="PROSITE" id="PS50075">
    <property type="entry name" value="CARRIER"/>
    <property type="match status" value="1"/>
</dbReference>
<dbReference type="AlphaFoldDB" id="G9EQV2"/>
<dbReference type="InterPro" id="IPR023213">
    <property type="entry name" value="CAT-like_dom_sf"/>
</dbReference>
<dbReference type="NCBIfam" id="TIGR01733">
    <property type="entry name" value="AA-adenyl-dom"/>
    <property type="match status" value="1"/>
</dbReference>
<keyword evidence="2" id="KW-0596">Phosphopantetheine</keyword>
<gene>
    <name evidence="5" type="ORF">LDG_7655</name>
</gene>
<dbReference type="Gene3D" id="1.10.1200.10">
    <property type="entry name" value="ACP-like"/>
    <property type="match status" value="1"/>
</dbReference>
<dbReference type="FunFam" id="3.40.50.12780:FF:000012">
    <property type="entry name" value="Non-ribosomal peptide synthetase"/>
    <property type="match status" value="1"/>
</dbReference>
<evidence type="ECO:0000313" key="5">
    <source>
        <dbReference type="EMBL" id="EHL30323.1"/>
    </source>
</evidence>
<dbReference type="SUPFAM" id="SSF56801">
    <property type="entry name" value="Acetyl-CoA synthetase-like"/>
    <property type="match status" value="1"/>
</dbReference>
<dbReference type="InterPro" id="IPR036736">
    <property type="entry name" value="ACP-like_sf"/>
</dbReference>
<name>G9EQV2_9GAMM</name>
<dbReference type="PROSITE" id="PS00455">
    <property type="entry name" value="AMP_BINDING"/>
    <property type="match status" value="1"/>
</dbReference>
<accession>G9EQV2</accession>
<dbReference type="EMBL" id="JH413832">
    <property type="protein sequence ID" value="EHL30323.1"/>
    <property type="molecule type" value="Genomic_DNA"/>
</dbReference>
<evidence type="ECO:0000259" key="4">
    <source>
        <dbReference type="PROSITE" id="PS50075"/>
    </source>
</evidence>
<organism evidence="5 6">
    <name type="scientific">Legionella drancourtii LLAP12</name>
    <dbReference type="NCBI Taxonomy" id="658187"/>
    <lineage>
        <taxon>Bacteria</taxon>
        <taxon>Pseudomonadati</taxon>
        <taxon>Pseudomonadota</taxon>
        <taxon>Gammaproteobacteria</taxon>
        <taxon>Legionellales</taxon>
        <taxon>Legionellaceae</taxon>
        <taxon>Legionella</taxon>
    </lineage>
</organism>
<reference evidence="5 6" key="1">
    <citation type="journal article" date="2011" name="BMC Genomics">
        <title>Insight into cross-talk between intra-amoebal pathogens.</title>
        <authorList>
            <person name="Gimenez G."/>
            <person name="Bertelli C."/>
            <person name="Moliner C."/>
            <person name="Robert C."/>
            <person name="Raoult D."/>
            <person name="Fournier P.E."/>
            <person name="Greub G."/>
        </authorList>
    </citation>
    <scope>NUCLEOTIDE SEQUENCE [LARGE SCALE GENOMIC DNA]</scope>
    <source>
        <strain evidence="5 6">LLAP12</strain>
    </source>
</reference>
<dbReference type="InterPro" id="IPR000873">
    <property type="entry name" value="AMP-dep_synth/lig_dom"/>
</dbReference>
<keyword evidence="3" id="KW-0597">Phosphoprotein</keyword>
<dbReference type="FunFam" id="3.40.50.980:FF:000001">
    <property type="entry name" value="Non-ribosomal peptide synthetase"/>
    <property type="match status" value="1"/>
</dbReference>
<evidence type="ECO:0000313" key="6">
    <source>
        <dbReference type="Proteomes" id="UP000002770"/>
    </source>
</evidence>
<dbReference type="InterPro" id="IPR020845">
    <property type="entry name" value="AMP-binding_CS"/>
</dbReference>
<dbReference type="Pfam" id="PF13193">
    <property type="entry name" value="AMP-binding_C"/>
    <property type="match status" value="1"/>
</dbReference>
<dbReference type="InParanoid" id="G9EQV2"/>
<evidence type="ECO:0000256" key="1">
    <source>
        <dbReference type="ARBA" id="ARBA00001957"/>
    </source>
</evidence>
<dbReference type="Proteomes" id="UP000002770">
    <property type="component" value="Unassembled WGS sequence"/>
</dbReference>
<keyword evidence="6" id="KW-1185">Reference proteome</keyword>
<evidence type="ECO:0000256" key="3">
    <source>
        <dbReference type="ARBA" id="ARBA00022553"/>
    </source>
</evidence>
<dbReference type="eggNOG" id="COG1020">
    <property type="taxonomic scope" value="Bacteria"/>
</dbReference>
<dbReference type="Pfam" id="PF00550">
    <property type="entry name" value="PP-binding"/>
    <property type="match status" value="1"/>
</dbReference>
<dbReference type="HOGENOM" id="CLU_000022_2_10_6"/>
<dbReference type="CDD" id="cd05930">
    <property type="entry name" value="A_NRPS"/>
    <property type="match status" value="1"/>
</dbReference>